<dbReference type="Pfam" id="PF14368">
    <property type="entry name" value="LTP_2"/>
    <property type="match status" value="1"/>
</dbReference>
<feature type="domain" description="Bifunctional inhibitor/plant lipid transfer protein/seed storage helical" evidence="2">
    <location>
        <begin position="18"/>
        <end position="111"/>
    </location>
</feature>
<feature type="signal peptide" evidence="1">
    <location>
        <begin position="1"/>
        <end position="21"/>
    </location>
</feature>
<evidence type="ECO:0000256" key="1">
    <source>
        <dbReference type="SAM" id="SignalP"/>
    </source>
</evidence>
<protein>
    <recommendedName>
        <fullName evidence="2">Bifunctional inhibitor/plant lipid transfer protein/seed storage helical domain-containing protein</fullName>
    </recommendedName>
</protein>
<dbReference type="Proteomes" id="UP001374584">
    <property type="component" value="Unassembled WGS sequence"/>
</dbReference>
<evidence type="ECO:0000313" key="3">
    <source>
        <dbReference type="EMBL" id="KAK7334895.1"/>
    </source>
</evidence>
<sequence>MRNSDMKSFWLLVVLVMNVLSVFQHGHKMVAAEDCEQELRGFDIECMYYMNKGDPRILNPNHRCCKVITDAFPKLSCCCNNLSRKVVFPPGASVGDTLSWTRVLHCFSYCDRPLPVGYKCWKFTVPPVHPPSKLLE</sequence>
<accession>A0AAN9QEM9</accession>
<keyword evidence="1" id="KW-0732">Signal</keyword>
<dbReference type="PANTHER" id="PTHR33286">
    <property type="entry name" value="BIFUNCTIONAL INHIBITOR/LIPID-TRANSFER PROTEIN/SEED STORAGE 2S ALBUMIN SUPERFAMILY PROTEIN"/>
    <property type="match status" value="1"/>
</dbReference>
<dbReference type="AlphaFoldDB" id="A0AAN9QEM9"/>
<gene>
    <name evidence="3" type="ORF">VNO80_26661</name>
</gene>
<keyword evidence="4" id="KW-1185">Reference proteome</keyword>
<name>A0AAN9QEM9_PHACN</name>
<comment type="caution">
    <text evidence="3">The sequence shown here is derived from an EMBL/GenBank/DDBJ whole genome shotgun (WGS) entry which is preliminary data.</text>
</comment>
<dbReference type="EMBL" id="JAYMYR010000010">
    <property type="protein sequence ID" value="KAK7334895.1"/>
    <property type="molecule type" value="Genomic_DNA"/>
</dbReference>
<evidence type="ECO:0000259" key="2">
    <source>
        <dbReference type="Pfam" id="PF14368"/>
    </source>
</evidence>
<organism evidence="3 4">
    <name type="scientific">Phaseolus coccineus</name>
    <name type="common">Scarlet runner bean</name>
    <name type="synonym">Phaseolus multiflorus</name>
    <dbReference type="NCBI Taxonomy" id="3886"/>
    <lineage>
        <taxon>Eukaryota</taxon>
        <taxon>Viridiplantae</taxon>
        <taxon>Streptophyta</taxon>
        <taxon>Embryophyta</taxon>
        <taxon>Tracheophyta</taxon>
        <taxon>Spermatophyta</taxon>
        <taxon>Magnoliopsida</taxon>
        <taxon>eudicotyledons</taxon>
        <taxon>Gunneridae</taxon>
        <taxon>Pentapetalae</taxon>
        <taxon>rosids</taxon>
        <taxon>fabids</taxon>
        <taxon>Fabales</taxon>
        <taxon>Fabaceae</taxon>
        <taxon>Papilionoideae</taxon>
        <taxon>50 kb inversion clade</taxon>
        <taxon>NPAAA clade</taxon>
        <taxon>indigoferoid/millettioid clade</taxon>
        <taxon>Phaseoleae</taxon>
        <taxon>Phaseolus</taxon>
    </lineage>
</organism>
<reference evidence="3 4" key="1">
    <citation type="submission" date="2024-01" db="EMBL/GenBank/DDBJ databases">
        <title>The genomes of 5 underutilized Papilionoideae crops provide insights into root nodulation and disease resistanc.</title>
        <authorList>
            <person name="Jiang F."/>
        </authorList>
    </citation>
    <scope>NUCLEOTIDE SEQUENCE [LARGE SCALE GENOMIC DNA]</scope>
    <source>
        <strain evidence="3">JINMINGXINNONG_FW02</strain>
        <tissue evidence="3">Leaves</tissue>
    </source>
</reference>
<dbReference type="PANTHER" id="PTHR33286:SF1">
    <property type="entry name" value="OS01G0800600 PROTEIN"/>
    <property type="match status" value="1"/>
</dbReference>
<evidence type="ECO:0000313" key="4">
    <source>
        <dbReference type="Proteomes" id="UP001374584"/>
    </source>
</evidence>
<feature type="chain" id="PRO_5043014007" description="Bifunctional inhibitor/plant lipid transfer protein/seed storage helical domain-containing protein" evidence="1">
    <location>
        <begin position="22"/>
        <end position="136"/>
    </location>
</feature>
<dbReference type="InterPro" id="IPR016140">
    <property type="entry name" value="Bifunc_inhib/LTP/seed_store"/>
</dbReference>
<proteinExistence type="predicted"/>